<dbReference type="GO" id="GO:0019677">
    <property type="term" value="P:NAD+ catabolic process"/>
    <property type="evidence" value="ECO:0007669"/>
    <property type="project" value="TreeGrafter"/>
</dbReference>
<name>A0A375HZT3_9ACTN</name>
<evidence type="ECO:0000256" key="2">
    <source>
        <dbReference type="ARBA" id="ARBA00001947"/>
    </source>
</evidence>
<evidence type="ECO:0000256" key="6">
    <source>
        <dbReference type="ARBA" id="ARBA00022801"/>
    </source>
</evidence>
<evidence type="ECO:0000259" key="10">
    <source>
        <dbReference type="PROSITE" id="PS51462"/>
    </source>
</evidence>
<dbReference type="SUPFAM" id="SSF55811">
    <property type="entry name" value="Nudix"/>
    <property type="match status" value="1"/>
</dbReference>
<dbReference type="CDD" id="cd03429">
    <property type="entry name" value="NUDIX_NADH_pyrophosphatase_Nudt13"/>
    <property type="match status" value="1"/>
</dbReference>
<dbReference type="Pfam" id="PF00293">
    <property type="entry name" value="NUDIX"/>
    <property type="match status" value="1"/>
</dbReference>
<keyword evidence="5" id="KW-0479">Metal-binding</keyword>
<gene>
    <name evidence="11" type="ORF">PROPJV5_0271</name>
</gene>
<keyword evidence="6 11" id="KW-0378">Hydrolase</keyword>
<dbReference type="OrthoDB" id="9791656at2"/>
<dbReference type="EMBL" id="OMOH01000001">
    <property type="protein sequence ID" value="SPF67259.1"/>
    <property type="molecule type" value="Genomic_DNA"/>
</dbReference>
<dbReference type="Gene3D" id="3.90.79.10">
    <property type="entry name" value="Nucleoside Triphosphate Pyrophosphohydrolase"/>
    <property type="match status" value="1"/>
</dbReference>
<dbReference type="NCBIfam" id="NF001299">
    <property type="entry name" value="PRK00241.1"/>
    <property type="match status" value="1"/>
</dbReference>
<accession>A0A375HZT3</accession>
<dbReference type="Proteomes" id="UP000265962">
    <property type="component" value="Unassembled WGS sequence"/>
</dbReference>
<dbReference type="PANTHER" id="PTHR42904:SF6">
    <property type="entry name" value="NAD-CAPPED RNA HYDROLASE NUDT12"/>
    <property type="match status" value="1"/>
</dbReference>
<reference evidence="12" key="1">
    <citation type="submission" date="2018-02" db="EMBL/GenBank/DDBJ databases">
        <authorList>
            <person name="Hornung B."/>
        </authorList>
    </citation>
    <scope>NUCLEOTIDE SEQUENCE [LARGE SCALE GENOMIC DNA]</scope>
</reference>
<evidence type="ECO:0000256" key="7">
    <source>
        <dbReference type="ARBA" id="ARBA00022842"/>
    </source>
</evidence>
<sequence length="302" mass="33283">MRLSQDLDAGRDPYMWDLAAWGGPPSLDHASGVREDAQLIEQAWREPGARLICLDDEGRFNDDPFGRPVTAADGDVPGDDDVFLGRFDGHPWFARRDAGPYTAVLRSARLTPGEREVASAAQAILNWVRTTRRCVRCGGELLRTRGGFAAVCSQCGYETFPRTDPAIICAVLDHDNRLFLAHQGTWEQGRVSVLAGFVEAGETVEQAVHREIAEEARLRIAALRYLGSQPWPMPRSLMLSFVARSDSPGRVDGQELSWGGWYTRTEVTRLTEAGSLVLPPGASVGHHLIRAWLEDRLPGPEG</sequence>
<keyword evidence="8" id="KW-0520">NAD</keyword>
<dbReference type="PROSITE" id="PS51462">
    <property type="entry name" value="NUDIX"/>
    <property type="match status" value="1"/>
</dbReference>
<evidence type="ECO:0000256" key="4">
    <source>
        <dbReference type="ARBA" id="ARBA00012381"/>
    </source>
</evidence>
<evidence type="ECO:0000256" key="8">
    <source>
        <dbReference type="ARBA" id="ARBA00023027"/>
    </source>
</evidence>
<comment type="cofactor">
    <cofactor evidence="1">
        <name>Mg(2+)</name>
        <dbReference type="ChEBI" id="CHEBI:18420"/>
    </cofactor>
</comment>
<dbReference type="InterPro" id="IPR015797">
    <property type="entry name" value="NUDIX_hydrolase-like_dom_sf"/>
</dbReference>
<dbReference type="InterPro" id="IPR049734">
    <property type="entry name" value="NudC-like_C"/>
</dbReference>
<comment type="cofactor">
    <cofactor evidence="2">
        <name>Zn(2+)</name>
        <dbReference type="ChEBI" id="CHEBI:29105"/>
    </cofactor>
</comment>
<proteinExistence type="inferred from homology"/>
<feature type="domain" description="Nudix hydrolase" evidence="10">
    <location>
        <begin position="161"/>
        <end position="284"/>
    </location>
</feature>
<dbReference type="InterPro" id="IPR020084">
    <property type="entry name" value="NUDIX_hydrolase_CS"/>
</dbReference>
<dbReference type="RefSeq" id="WP_119714536.1">
    <property type="nucleotide sequence ID" value="NZ_OMOH01000001.1"/>
</dbReference>
<keyword evidence="12" id="KW-1185">Reference proteome</keyword>
<evidence type="ECO:0000256" key="5">
    <source>
        <dbReference type="ARBA" id="ARBA00022723"/>
    </source>
</evidence>
<dbReference type="AlphaFoldDB" id="A0A375HZT3"/>
<evidence type="ECO:0000256" key="9">
    <source>
        <dbReference type="ARBA" id="ARBA00023679"/>
    </source>
</evidence>
<dbReference type="GO" id="GO:0005829">
    <property type="term" value="C:cytosol"/>
    <property type="evidence" value="ECO:0007669"/>
    <property type="project" value="TreeGrafter"/>
</dbReference>
<dbReference type="InterPro" id="IPR000086">
    <property type="entry name" value="NUDIX_hydrolase_dom"/>
</dbReference>
<comment type="catalytic activity">
    <reaction evidence="9">
        <text>a 5'-end NAD(+)-phospho-ribonucleoside in mRNA + H2O = a 5'-end phospho-adenosine-phospho-ribonucleoside in mRNA + beta-nicotinamide D-ribonucleotide + 2 H(+)</text>
        <dbReference type="Rhea" id="RHEA:60876"/>
        <dbReference type="Rhea" id="RHEA-COMP:15698"/>
        <dbReference type="Rhea" id="RHEA-COMP:15719"/>
        <dbReference type="ChEBI" id="CHEBI:14649"/>
        <dbReference type="ChEBI" id="CHEBI:15377"/>
        <dbReference type="ChEBI" id="CHEBI:15378"/>
        <dbReference type="ChEBI" id="CHEBI:144029"/>
        <dbReference type="ChEBI" id="CHEBI:144051"/>
    </reaction>
    <physiologicalReaction direction="left-to-right" evidence="9">
        <dbReference type="Rhea" id="RHEA:60877"/>
    </physiologicalReaction>
</comment>
<protein>
    <recommendedName>
        <fullName evidence="4">NAD(+) diphosphatase</fullName>
        <ecNumber evidence="4">3.6.1.22</ecNumber>
    </recommendedName>
</protein>
<evidence type="ECO:0000313" key="11">
    <source>
        <dbReference type="EMBL" id="SPF67259.1"/>
    </source>
</evidence>
<keyword evidence="7" id="KW-0460">Magnesium</keyword>
<dbReference type="PROSITE" id="PS00893">
    <property type="entry name" value="NUDIX_BOX"/>
    <property type="match status" value="1"/>
</dbReference>
<dbReference type="GO" id="GO:0035529">
    <property type="term" value="F:NADH pyrophosphatase activity"/>
    <property type="evidence" value="ECO:0007669"/>
    <property type="project" value="TreeGrafter"/>
</dbReference>
<dbReference type="InterPro" id="IPR050241">
    <property type="entry name" value="NAD-cap_RNA_hydrolase_NudC"/>
</dbReference>
<dbReference type="PANTHER" id="PTHR42904">
    <property type="entry name" value="NUDIX HYDROLASE, NUDC SUBFAMILY"/>
    <property type="match status" value="1"/>
</dbReference>
<organism evidence="11 12">
    <name type="scientific">Propionibacterium ruminifibrarum</name>
    <dbReference type="NCBI Taxonomy" id="1962131"/>
    <lineage>
        <taxon>Bacteria</taxon>
        <taxon>Bacillati</taxon>
        <taxon>Actinomycetota</taxon>
        <taxon>Actinomycetes</taxon>
        <taxon>Propionibacteriales</taxon>
        <taxon>Propionibacteriaceae</taxon>
        <taxon>Propionibacterium</taxon>
    </lineage>
</organism>
<dbReference type="Gene3D" id="3.90.79.20">
    <property type="match status" value="1"/>
</dbReference>
<dbReference type="GO" id="GO:0046872">
    <property type="term" value="F:metal ion binding"/>
    <property type="evidence" value="ECO:0007669"/>
    <property type="project" value="UniProtKB-KW"/>
</dbReference>
<comment type="similarity">
    <text evidence="3">Belongs to the Nudix hydrolase family. NudC subfamily.</text>
</comment>
<evidence type="ECO:0000313" key="12">
    <source>
        <dbReference type="Proteomes" id="UP000265962"/>
    </source>
</evidence>
<dbReference type="EC" id="3.6.1.22" evidence="4"/>
<evidence type="ECO:0000256" key="3">
    <source>
        <dbReference type="ARBA" id="ARBA00009595"/>
    </source>
</evidence>
<dbReference type="GO" id="GO:0006742">
    <property type="term" value="P:NADP+ catabolic process"/>
    <property type="evidence" value="ECO:0007669"/>
    <property type="project" value="TreeGrafter"/>
</dbReference>
<dbReference type="GO" id="GO:0110153">
    <property type="term" value="F:RNA NAD-cap (NMN-forming) hydrolase activity"/>
    <property type="evidence" value="ECO:0007669"/>
    <property type="project" value="RHEA"/>
</dbReference>
<evidence type="ECO:0000256" key="1">
    <source>
        <dbReference type="ARBA" id="ARBA00001946"/>
    </source>
</evidence>